<feature type="compositionally biased region" description="Basic residues" evidence="4">
    <location>
        <begin position="767"/>
        <end position="778"/>
    </location>
</feature>
<dbReference type="EMBL" id="KI275835">
    <property type="protein sequence ID" value="ESA22137.1"/>
    <property type="molecule type" value="Genomic_DNA"/>
</dbReference>
<name>U9UR05_RHIID</name>
<evidence type="ECO:0000259" key="5">
    <source>
        <dbReference type="Pfam" id="PF20147"/>
    </source>
</evidence>
<evidence type="ECO:0000256" key="4">
    <source>
        <dbReference type="SAM" id="MobiDB-lite"/>
    </source>
</evidence>
<dbReference type="InterPro" id="IPR045379">
    <property type="entry name" value="Crinkler_N"/>
</dbReference>
<dbReference type="HOGENOM" id="CLU_024702_0_0_1"/>
<sequence>MSSYSSLSRVLSPFRVQTKFEENSLPASPTLNPKRYTEIMLGCIVLGEKNAFPVDFDTGKTIGHLKGAIKEKKSVAFCNTDANDLKLWKVNIPESKKQEIYEGIDIKVKFGGEELDSDLKTIGHVFEEQPPSEHIHILVQPPTPATTEKGKRSLVDSDEGQNSKRAKFADLNIISTAHKIMEGIMKLDENESTYSNPKNFLSLPYPYLGEKLPIDRFAIDNNRYFNFMGRKEFRNVLEAINKLRSGTGYMKLFVYGTVGYGKSHILSAIACFLFRTGRRVVFLPDCRQLAVDPVDYVKSALFLAYHDDDAKINEINSCENFENIVDFCKKLQFKEKLYFIVDQMNALDEFDNTGVNSKTKQQIRCDIDKMSNYHYYIMSSSANNKSMLHLMQKQTGELKIKLYGGFNEEEMEEWWKKYSLPAMNDREKEQIKDITGKIPLFLNFLLEYSLENFEGAFAYLKQKLESIIQIPMTQYSENLLGNKHTWDRHVGLMSSFITNTHPKLGYRYDDYDHRYFYIDDDNICYYVCGLVRDSMAEYLFEKREMEIFTDIKWISRISEFKNNPSVKGFFVEKACIASIFRNGLMANRVNFKPGGMECFYNEEEIKFSSNEEKCMFYLPCCWNQEAIDGLLISQTKDKLYVAPVQITLNKDNHSDSERKFFSSIWPNLKPNLSSFEDKLEIMFIWITHRSGTDESVECITKETRNKAHEINPNYTRVVIGFGNVNSDINRYLSKIIITNNNHIQSQIVKIEETNRESDKETKEQKSAQRRRGRPKKSL</sequence>
<dbReference type="SUPFAM" id="SSF52540">
    <property type="entry name" value="P-loop containing nucleoside triphosphate hydrolases"/>
    <property type="match status" value="1"/>
</dbReference>
<feature type="region of interest" description="Disordered" evidence="4">
    <location>
        <begin position="752"/>
        <end position="778"/>
    </location>
</feature>
<dbReference type="Gene3D" id="3.40.50.300">
    <property type="entry name" value="P-loop containing nucleotide triphosphate hydrolases"/>
    <property type="match status" value="1"/>
</dbReference>
<dbReference type="InterPro" id="IPR027417">
    <property type="entry name" value="P-loop_NTPase"/>
</dbReference>
<proteinExistence type="predicted"/>
<feature type="region of interest" description="Disordered" evidence="4">
    <location>
        <begin position="142"/>
        <end position="161"/>
    </location>
</feature>
<keyword evidence="3" id="KW-0964">Secreted</keyword>
<dbReference type="eggNOG" id="ENOG502SE0F">
    <property type="taxonomic scope" value="Eukaryota"/>
</dbReference>
<feature type="compositionally biased region" description="Basic and acidic residues" evidence="4">
    <location>
        <begin position="752"/>
        <end position="766"/>
    </location>
</feature>
<dbReference type="GO" id="GO:0005576">
    <property type="term" value="C:extracellular region"/>
    <property type="evidence" value="ECO:0007669"/>
    <property type="project" value="UniProtKB-SubCell"/>
</dbReference>
<accession>U9UR05</accession>
<dbReference type="AlphaFoldDB" id="U9UR05"/>
<dbReference type="VEuPathDB" id="FungiDB:RhiirFUN_019869"/>
<evidence type="ECO:0000313" key="6">
    <source>
        <dbReference type="EMBL" id="ESA22137.1"/>
    </source>
</evidence>
<dbReference type="GO" id="GO:0043657">
    <property type="term" value="C:host cell"/>
    <property type="evidence" value="ECO:0007669"/>
    <property type="project" value="UniProtKB-SubCell"/>
</dbReference>
<feature type="domain" description="Crinkler effector protein N-terminal" evidence="5">
    <location>
        <begin position="40"/>
        <end position="140"/>
    </location>
</feature>
<organism evidence="6">
    <name type="scientific">Rhizophagus irregularis (strain DAOM 181602 / DAOM 197198 / MUCL 43194)</name>
    <name type="common">Arbuscular mycorrhizal fungus</name>
    <name type="synonym">Glomus intraradices</name>
    <dbReference type="NCBI Taxonomy" id="747089"/>
    <lineage>
        <taxon>Eukaryota</taxon>
        <taxon>Fungi</taxon>
        <taxon>Fungi incertae sedis</taxon>
        <taxon>Mucoromycota</taxon>
        <taxon>Glomeromycotina</taxon>
        <taxon>Glomeromycetes</taxon>
        <taxon>Glomerales</taxon>
        <taxon>Glomeraceae</taxon>
        <taxon>Rhizophagus</taxon>
    </lineage>
</organism>
<dbReference type="Pfam" id="PF20147">
    <property type="entry name" value="Crinkler"/>
    <property type="match status" value="1"/>
</dbReference>
<protein>
    <recommendedName>
        <fullName evidence="5">Crinkler effector protein N-terminal domain-containing protein</fullName>
    </recommendedName>
</protein>
<comment type="subcellular location">
    <subcellularLocation>
        <location evidence="1">Host cell</location>
    </subcellularLocation>
    <subcellularLocation>
        <location evidence="2">Secreted</location>
    </subcellularLocation>
</comment>
<reference evidence="6" key="1">
    <citation type="submission" date="2013-07" db="EMBL/GenBank/DDBJ databases">
        <title>The genome of an arbuscular mycorrhizal fungus provides insights into the evolution of the oldest plant symbiosis.</title>
        <authorList>
            <consortium name="DOE Joint Genome Institute"/>
            <person name="Tisserant E."/>
            <person name="Malbreil M."/>
            <person name="Kuo A."/>
            <person name="Kohler A."/>
            <person name="Symeonidi A."/>
            <person name="Balestrini R."/>
            <person name="Charron P."/>
            <person name="Duensing N."/>
            <person name="Frei-dit-Frey N."/>
            <person name="Gianinazzi-Pearson V."/>
            <person name="Gilbert B."/>
            <person name="Handa Y."/>
            <person name="Hijri M."/>
            <person name="Kaul R."/>
            <person name="Kawaguchi M."/>
            <person name="Krajinski F."/>
            <person name="Lammers P."/>
            <person name="Lapierre D."/>
            <person name="Masclaux F.G."/>
            <person name="Murat C."/>
            <person name="Morin E."/>
            <person name="Ndikumana S."/>
            <person name="Pagni M."/>
            <person name="Petitpierre D."/>
            <person name="Requena N."/>
            <person name="Rosikiewicz P."/>
            <person name="Riley R."/>
            <person name="Saito K."/>
            <person name="San Clemente H."/>
            <person name="Shapiro H."/>
            <person name="van Tuinen D."/>
            <person name="Becard G."/>
            <person name="Bonfante P."/>
            <person name="Paszkowski U."/>
            <person name="Shachar-Hill Y."/>
            <person name="Young J.P."/>
            <person name="Sanders I.R."/>
            <person name="Henrissat B."/>
            <person name="Rensing S.A."/>
            <person name="Grigoriev I.V."/>
            <person name="Corradi N."/>
            <person name="Roux C."/>
            <person name="Martin F."/>
        </authorList>
    </citation>
    <scope>NUCLEOTIDE SEQUENCE</scope>
    <source>
        <strain evidence="6">DAOM 197198</strain>
    </source>
</reference>
<evidence type="ECO:0000256" key="1">
    <source>
        <dbReference type="ARBA" id="ARBA00004340"/>
    </source>
</evidence>
<evidence type="ECO:0000256" key="2">
    <source>
        <dbReference type="ARBA" id="ARBA00004613"/>
    </source>
</evidence>
<gene>
    <name evidence="6" type="ORF">GLOINDRAFT_16738</name>
</gene>
<evidence type="ECO:0000256" key="3">
    <source>
        <dbReference type="ARBA" id="ARBA00022525"/>
    </source>
</evidence>